<proteinExistence type="predicted"/>
<gene>
    <name evidence="1" type="ORF">GCM10011391_22560</name>
</gene>
<dbReference type="AlphaFoldDB" id="A0A8J2YHJ1"/>
<evidence type="ECO:0008006" key="3">
    <source>
        <dbReference type="Google" id="ProtNLM"/>
    </source>
</evidence>
<name>A0A8J2YHJ1_9BACL</name>
<dbReference type="EMBL" id="BMIR01000009">
    <property type="protein sequence ID" value="GGE43219.1"/>
    <property type="molecule type" value="Genomic_DNA"/>
</dbReference>
<comment type="caution">
    <text evidence="1">The sequence shown here is derived from an EMBL/GenBank/DDBJ whole genome shotgun (WGS) entry which is preliminary data.</text>
</comment>
<evidence type="ECO:0000313" key="1">
    <source>
        <dbReference type="EMBL" id="GGE43219.1"/>
    </source>
</evidence>
<organism evidence="1 2">
    <name type="scientific">Pullulanibacillus camelliae</name>
    <dbReference type="NCBI Taxonomy" id="1707096"/>
    <lineage>
        <taxon>Bacteria</taxon>
        <taxon>Bacillati</taxon>
        <taxon>Bacillota</taxon>
        <taxon>Bacilli</taxon>
        <taxon>Bacillales</taxon>
        <taxon>Sporolactobacillaceae</taxon>
        <taxon>Pullulanibacillus</taxon>
    </lineage>
</organism>
<reference evidence="1" key="2">
    <citation type="submission" date="2020-09" db="EMBL/GenBank/DDBJ databases">
        <authorList>
            <person name="Sun Q."/>
            <person name="Zhou Y."/>
        </authorList>
    </citation>
    <scope>NUCLEOTIDE SEQUENCE</scope>
    <source>
        <strain evidence="1">CGMCC 1.15371</strain>
    </source>
</reference>
<evidence type="ECO:0000313" key="2">
    <source>
        <dbReference type="Proteomes" id="UP000628775"/>
    </source>
</evidence>
<protein>
    <recommendedName>
        <fullName evidence="3">Transposase</fullName>
    </recommendedName>
</protein>
<accession>A0A8J2YHJ1</accession>
<reference evidence="1" key="1">
    <citation type="journal article" date="2014" name="Int. J. Syst. Evol. Microbiol.">
        <title>Complete genome sequence of Corynebacterium casei LMG S-19264T (=DSM 44701T), isolated from a smear-ripened cheese.</title>
        <authorList>
            <consortium name="US DOE Joint Genome Institute (JGI-PGF)"/>
            <person name="Walter F."/>
            <person name="Albersmeier A."/>
            <person name="Kalinowski J."/>
            <person name="Ruckert C."/>
        </authorList>
    </citation>
    <scope>NUCLEOTIDE SEQUENCE</scope>
    <source>
        <strain evidence="1">CGMCC 1.15371</strain>
    </source>
</reference>
<dbReference type="Proteomes" id="UP000628775">
    <property type="component" value="Unassembled WGS sequence"/>
</dbReference>
<keyword evidence="2" id="KW-1185">Reference proteome</keyword>
<sequence length="52" mass="6022">MKKGNKKNKPVEGSQEALIDEVEHLRMENAYLKKLNALVQSKEKSPKKTKRK</sequence>